<dbReference type="Pfam" id="PF00589">
    <property type="entry name" value="Phage_integrase"/>
    <property type="match status" value="1"/>
</dbReference>
<dbReference type="InterPro" id="IPR002104">
    <property type="entry name" value="Integrase_catalytic"/>
</dbReference>
<dbReference type="SUPFAM" id="SSF56349">
    <property type="entry name" value="DNA breaking-rejoining enzymes"/>
    <property type="match status" value="1"/>
</dbReference>
<evidence type="ECO:0000256" key="2">
    <source>
        <dbReference type="SAM" id="MobiDB-lite"/>
    </source>
</evidence>
<dbReference type="GO" id="GO:0003677">
    <property type="term" value="F:DNA binding"/>
    <property type="evidence" value="ECO:0007669"/>
    <property type="project" value="InterPro"/>
</dbReference>
<dbReference type="Proteomes" id="UP000532247">
    <property type="component" value="Unassembled WGS sequence"/>
</dbReference>
<feature type="region of interest" description="Disordered" evidence="2">
    <location>
        <begin position="169"/>
        <end position="200"/>
    </location>
</feature>
<accession>A0A7Y4B653</accession>
<name>A0A7Y4B653_VIBAL</name>
<evidence type="ECO:0000313" key="5">
    <source>
        <dbReference type="Proteomes" id="UP000532247"/>
    </source>
</evidence>
<dbReference type="InterPro" id="IPR013762">
    <property type="entry name" value="Integrase-like_cat_sf"/>
</dbReference>
<protein>
    <submittedName>
        <fullName evidence="4">Phage integrase family protein</fullName>
    </submittedName>
</protein>
<evidence type="ECO:0000313" key="4">
    <source>
        <dbReference type="EMBL" id="NOI11154.1"/>
    </source>
</evidence>
<proteinExistence type="predicted"/>
<reference evidence="4 5" key="1">
    <citation type="submission" date="2019-09" db="EMBL/GenBank/DDBJ databases">
        <title>Draft genome sequencing and comparative genomics of hatchery-associated Vibrios.</title>
        <authorList>
            <person name="Kehlet-Delgado H."/>
            <person name="Mueller R.S."/>
        </authorList>
    </citation>
    <scope>NUCLEOTIDE SEQUENCE [LARGE SCALE GENOMIC DNA]</scope>
    <source>
        <strain evidence="4 5">081416A</strain>
    </source>
</reference>
<evidence type="ECO:0000259" key="3">
    <source>
        <dbReference type="PROSITE" id="PS51898"/>
    </source>
</evidence>
<evidence type="ECO:0000256" key="1">
    <source>
        <dbReference type="ARBA" id="ARBA00023172"/>
    </source>
</evidence>
<gene>
    <name evidence="4" type="ORF">F0254_20170</name>
</gene>
<dbReference type="Gene3D" id="1.10.443.10">
    <property type="entry name" value="Intergrase catalytic core"/>
    <property type="match status" value="1"/>
</dbReference>
<dbReference type="EMBL" id="VTYF01000015">
    <property type="protein sequence ID" value="NOI11154.1"/>
    <property type="molecule type" value="Genomic_DNA"/>
</dbReference>
<dbReference type="InterPro" id="IPR011010">
    <property type="entry name" value="DNA_brk_join_enz"/>
</dbReference>
<sequence>MPKIQTKETRNKVKKDVLDQSFRYLRSKYLALSGSRHKSKRPDKSSAPITSVRNYQETAFAIAHAVNFFGLSRLKHLTEAQAIMFLVHRRNKGLADKSISRDRVALQRLIHRRLPSHYELHLLSSTPVFSDQWLTNYLTNQGNPREKKSFEQAVLRAWKYVNTTTDKSVLLEPKRNQQSSELSHKTTRPSTRPNDSRPLREISRAYTQEQILAIAHYFEPEKTRLAILIAYNAGLRVSELITLRREGEGDGVSNQRDWLSTLHSQRGDSVTYIVTGKGGLIRRVSIDRELAIRLEALRLNEPREYVDRKVKYLQYYNLTCGNNLSKAFSRAAVKVLGFSKGAHGTRHSYAQERMKHLVNHAFTGANAKHIVSQELGHMRQSITNTYLR</sequence>
<comment type="caution">
    <text evidence="4">The sequence shown here is derived from an EMBL/GenBank/DDBJ whole genome shotgun (WGS) entry which is preliminary data.</text>
</comment>
<dbReference type="AlphaFoldDB" id="A0A7Y4B653"/>
<dbReference type="PROSITE" id="PS51898">
    <property type="entry name" value="TYR_RECOMBINASE"/>
    <property type="match status" value="1"/>
</dbReference>
<keyword evidence="1" id="KW-0233">DNA recombination</keyword>
<dbReference type="GO" id="GO:0015074">
    <property type="term" value="P:DNA integration"/>
    <property type="evidence" value="ECO:0007669"/>
    <property type="project" value="InterPro"/>
</dbReference>
<feature type="domain" description="Tyr recombinase" evidence="3">
    <location>
        <begin position="201"/>
        <end position="388"/>
    </location>
</feature>
<dbReference type="GO" id="GO:0006310">
    <property type="term" value="P:DNA recombination"/>
    <property type="evidence" value="ECO:0007669"/>
    <property type="project" value="UniProtKB-KW"/>
</dbReference>
<dbReference type="RefSeq" id="WP_025443144.1">
    <property type="nucleotide sequence ID" value="NZ_JBBKUW010000013.1"/>
</dbReference>
<organism evidence="4 5">
    <name type="scientific">Vibrio alginolyticus</name>
    <dbReference type="NCBI Taxonomy" id="663"/>
    <lineage>
        <taxon>Bacteria</taxon>
        <taxon>Pseudomonadati</taxon>
        <taxon>Pseudomonadota</taxon>
        <taxon>Gammaproteobacteria</taxon>
        <taxon>Vibrionales</taxon>
        <taxon>Vibrionaceae</taxon>
        <taxon>Vibrio</taxon>
    </lineage>
</organism>